<dbReference type="Proteomes" id="UP000692954">
    <property type="component" value="Unassembled WGS sequence"/>
</dbReference>
<evidence type="ECO:0000313" key="2">
    <source>
        <dbReference type="Proteomes" id="UP000692954"/>
    </source>
</evidence>
<keyword evidence="2" id="KW-1185">Reference proteome</keyword>
<organism evidence="1 2">
    <name type="scientific">Paramecium sonneborni</name>
    <dbReference type="NCBI Taxonomy" id="65129"/>
    <lineage>
        <taxon>Eukaryota</taxon>
        <taxon>Sar</taxon>
        <taxon>Alveolata</taxon>
        <taxon>Ciliophora</taxon>
        <taxon>Intramacronucleata</taxon>
        <taxon>Oligohymenophorea</taxon>
        <taxon>Peniculida</taxon>
        <taxon>Parameciidae</taxon>
        <taxon>Paramecium</taxon>
    </lineage>
</organism>
<protein>
    <submittedName>
        <fullName evidence="1">Uncharacterized protein</fullName>
    </submittedName>
</protein>
<evidence type="ECO:0000313" key="1">
    <source>
        <dbReference type="EMBL" id="CAD8124041.1"/>
    </source>
</evidence>
<dbReference type="AlphaFoldDB" id="A0A8S1R770"/>
<accession>A0A8S1R770</accession>
<proteinExistence type="predicted"/>
<gene>
    <name evidence="1" type="ORF">PSON_ATCC_30995.1.T1480138</name>
</gene>
<comment type="caution">
    <text evidence="1">The sequence shown here is derived from an EMBL/GenBank/DDBJ whole genome shotgun (WGS) entry which is preliminary data.</text>
</comment>
<sequence>MDQNTNIEKFETEDLKLKNNDQNGQIVQKENSKKIKWQLLRNTMKNSHQT</sequence>
<reference evidence="1" key="1">
    <citation type="submission" date="2021-01" db="EMBL/GenBank/DDBJ databases">
        <authorList>
            <consortium name="Genoscope - CEA"/>
            <person name="William W."/>
        </authorList>
    </citation>
    <scope>NUCLEOTIDE SEQUENCE</scope>
</reference>
<dbReference type="EMBL" id="CAJJDN010000148">
    <property type="protein sequence ID" value="CAD8124041.1"/>
    <property type="molecule type" value="Genomic_DNA"/>
</dbReference>
<name>A0A8S1R770_9CILI</name>